<organism evidence="4 5">
    <name type="scientific">Haemaphysalis longicornis</name>
    <name type="common">Bush tick</name>
    <dbReference type="NCBI Taxonomy" id="44386"/>
    <lineage>
        <taxon>Eukaryota</taxon>
        <taxon>Metazoa</taxon>
        <taxon>Ecdysozoa</taxon>
        <taxon>Arthropoda</taxon>
        <taxon>Chelicerata</taxon>
        <taxon>Arachnida</taxon>
        <taxon>Acari</taxon>
        <taxon>Parasitiformes</taxon>
        <taxon>Ixodida</taxon>
        <taxon>Ixodoidea</taxon>
        <taxon>Ixodidae</taxon>
        <taxon>Haemaphysalinae</taxon>
        <taxon>Haemaphysalis</taxon>
    </lineage>
</organism>
<dbReference type="OMA" id="IATENSC"/>
<keyword evidence="5" id="KW-1185">Reference proteome</keyword>
<dbReference type="InterPro" id="IPR007527">
    <property type="entry name" value="Znf_SWIM"/>
</dbReference>
<dbReference type="OrthoDB" id="7694209at2759"/>
<feature type="coiled-coil region" evidence="2">
    <location>
        <begin position="112"/>
        <end position="146"/>
    </location>
</feature>
<dbReference type="PROSITE" id="PS50966">
    <property type="entry name" value="ZF_SWIM"/>
    <property type="match status" value="1"/>
</dbReference>
<protein>
    <recommendedName>
        <fullName evidence="3">SWIM-type domain-containing protein</fullName>
    </recommendedName>
</protein>
<dbReference type="GO" id="GO:0008270">
    <property type="term" value="F:zinc ion binding"/>
    <property type="evidence" value="ECO:0007669"/>
    <property type="project" value="UniProtKB-KW"/>
</dbReference>
<gene>
    <name evidence="4" type="ORF">HPB48_008437</name>
</gene>
<sequence>MDSLGQHSDIQVSAETCSCTLAKATMLPCRHLFFYRKEQGLPMFFDNGTPTRWTKSFYRQSCRLFATDIPTTGQANVMPHVSTKKVISECQKNRQATAVLLQIATLVAELPMRQYQQKSDLLQHLKRSLEERKEVILVEVANYEDSGDESVYDKDSAGERILFFACMPHLNITCVLYVKARIFDVKTNCKFLLQDRLLAEQPQDPTRV</sequence>
<name>A0A9J6GQT5_HAELO</name>
<evidence type="ECO:0000256" key="1">
    <source>
        <dbReference type="PROSITE-ProRule" id="PRU00325"/>
    </source>
</evidence>
<proteinExistence type="predicted"/>
<dbReference type="AlphaFoldDB" id="A0A9J6GQT5"/>
<dbReference type="EMBL" id="JABSTR010000011">
    <property type="protein sequence ID" value="KAH9380902.1"/>
    <property type="molecule type" value="Genomic_DNA"/>
</dbReference>
<dbReference type="VEuPathDB" id="VectorBase:HLOH_049007"/>
<reference evidence="4 5" key="1">
    <citation type="journal article" date="2020" name="Cell">
        <title>Large-Scale Comparative Analyses of Tick Genomes Elucidate Their Genetic Diversity and Vector Capacities.</title>
        <authorList>
            <consortium name="Tick Genome and Microbiome Consortium (TIGMIC)"/>
            <person name="Jia N."/>
            <person name="Wang J."/>
            <person name="Shi W."/>
            <person name="Du L."/>
            <person name="Sun Y."/>
            <person name="Zhan W."/>
            <person name="Jiang J.F."/>
            <person name="Wang Q."/>
            <person name="Zhang B."/>
            <person name="Ji P."/>
            <person name="Bell-Sakyi L."/>
            <person name="Cui X.M."/>
            <person name="Yuan T.T."/>
            <person name="Jiang B.G."/>
            <person name="Yang W.F."/>
            <person name="Lam T.T."/>
            <person name="Chang Q.C."/>
            <person name="Ding S.J."/>
            <person name="Wang X.J."/>
            <person name="Zhu J.G."/>
            <person name="Ruan X.D."/>
            <person name="Zhao L."/>
            <person name="Wei J.T."/>
            <person name="Ye R.Z."/>
            <person name="Que T.C."/>
            <person name="Du C.H."/>
            <person name="Zhou Y.H."/>
            <person name="Cheng J.X."/>
            <person name="Dai P.F."/>
            <person name="Guo W.B."/>
            <person name="Han X.H."/>
            <person name="Huang E.J."/>
            <person name="Li L.F."/>
            <person name="Wei W."/>
            <person name="Gao Y.C."/>
            <person name="Liu J.Z."/>
            <person name="Shao H.Z."/>
            <person name="Wang X."/>
            <person name="Wang C.C."/>
            <person name="Yang T.C."/>
            <person name="Huo Q.B."/>
            <person name="Li W."/>
            <person name="Chen H.Y."/>
            <person name="Chen S.E."/>
            <person name="Zhou L.G."/>
            <person name="Ni X.B."/>
            <person name="Tian J.H."/>
            <person name="Sheng Y."/>
            <person name="Liu T."/>
            <person name="Pan Y.S."/>
            <person name="Xia L.Y."/>
            <person name="Li J."/>
            <person name="Zhao F."/>
            <person name="Cao W.C."/>
        </authorList>
    </citation>
    <scope>NUCLEOTIDE SEQUENCE [LARGE SCALE GENOMIC DNA]</scope>
    <source>
        <strain evidence="4">HaeL-2018</strain>
    </source>
</reference>
<dbReference type="Proteomes" id="UP000821853">
    <property type="component" value="Chromosome 9"/>
</dbReference>
<keyword evidence="1" id="KW-0479">Metal-binding</keyword>
<evidence type="ECO:0000313" key="4">
    <source>
        <dbReference type="EMBL" id="KAH9380902.1"/>
    </source>
</evidence>
<evidence type="ECO:0000259" key="3">
    <source>
        <dbReference type="PROSITE" id="PS50966"/>
    </source>
</evidence>
<evidence type="ECO:0000256" key="2">
    <source>
        <dbReference type="SAM" id="Coils"/>
    </source>
</evidence>
<feature type="domain" description="SWIM-type" evidence="3">
    <location>
        <begin position="8"/>
        <end position="40"/>
    </location>
</feature>
<evidence type="ECO:0000313" key="5">
    <source>
        <dbReference type="Proteomes" id="UP000821853"/>
    </source>
</evidence>
<comment type="caution">
    <text evidence="4">The sequence shown here is derived from an EMBL/GenBank/DDBJ whole genome shotgun (WGS) entry which is preliminary data.</text>
</comment>
<keyword evidence="1" id="KW-0863">Zinc-finger</keyword>
<accession>A0A9J6GQT5</accession>
<keyword evidence="2" id="KW-0175">Coiled coil</keyword>
<keyword evidence="1" id="KW-0862">Zinc</keyword>